<dbReference type="InterPro" id="IPR002401">
    <property type="entry name" value="Cyt_P450_E_grp-I"/>
</dbReference>
<dbReference type="PANTHER" id="PTHR24305:SF166">
    <property type="entry name" value="CYTOCHROME P450 12A4, MITOCHONDRIAL-RELATED"/>
    <property type="match status" value="1"/>
</dbReference>
<evidence type="ECO:0000313" key="3">
    <source>
        <dbReference type="Proteomes" id="UP001190466"/>
    </source>
</evidence>
<reference evidence="2 3" key="1">
    <citation type="submission" date="2023-08" db="EMBL/GenBank/DDBJ databases">
        <authorList>
            <person name="Folkvardsen B D."/>
            <person name="Norman A."/>
        </authorList>
    </citation>
    <scope>NUCLEOTIDE SEQUENCE [LARGE SCALE GENOMIC DNA]</scope>
    <source>
        <strain evidence="2 3">Mu0050</strain>
    </source>
</reference>
<dbReference type="PRINTS" id="PR00385">
    <property type="entry name" value="P450"/>
</dbReference>
<dbReference type="PRINTS" id="PR00463">
    <property type="entry name" value="EP450I"/>
</dbReference>
<dbReference type="RefSeq" id="WP_316512569.1">
    <property type="nucleotide sequence ID" value="NZ_OY726395.1"/>
</dbReference>
<protein>
    <submittedName>
        <fullName evidence="2">Cytochrome P450</fullName>
    </submittedName>
</protein>
<dbReference type="EMBL" id="OY726395">
    <property type="protein sequence ID" value="CAJ1586630.1"/>
    <property type="molecule type" value="Genomic_DNA"/>
</dbReference>
<dbReference type="InterPro" id="IPR036396">
    <property type="entry name" value="Cyt_P450_sf"/>
</dbReference>
<sequence length="442" mass="49492">MTETTARPVAAESINLPPAPRLVPSLLQGVGYAFFRRQVVNAMTARHGEAFRLRVPLFGNMVVVTDPALAKQVFTASPEDLGNIQPNLSRVFGPGSVFALDGAEHRRRRKLLTPPFHGKAMKNYEKIVEEETLRETASWPEGREFESLEPMMRITLNTILRAVFGAGGAELAMLRRIIPPWVTLGSRVAVLPNPSRDYGRFTPWGRLTTYRRQYDATVHVLIEQAKADPRFDERTDVLALLLRSTYEDGTPMSTSEIADELLTLLAAGHETTGSTLAWAFERISRHPAVLERLVAEAATDDNEYRQAVILEVQRNRTVIDFSGRHVYAPSIELGQWRIPRGYSVTVAIAQAHASVAEFPDPERFDPERFVGQRPNMIAWIPYGGGTRRCVGAAFANMEMDVVLRTVLRHFVIETTDAPGEKWHSRGVAFTPKKGGRISVRRR</sequence>
<dbReference type="InterPro" id="IPR001128">
    <property type="entry name" value="Cyt_P450"/>
</dbReference>
<dbReference type="Gene3D" id="1.10.630.10">
    <property type="entry name" value="Cytochrome P450"/>
    <property type="match status" value="1"/>
</dbReference>
<accession>A0ABM9MJB9</accession>
<dbReference type="Proteomes" id="UP001190466">
    <property type="component" value="Chromosome"/>
</dbReference>
<evidence type="ECO:0000256" key="1">
    <source>
        <dbReference type="ARBA" id="ARBA00010617"/>
    </source>
</evidence>
<dbReference type="Pfam" id="PF00067">
    <property type="entry name" value="p450"/>
    <property type="match status" value="1"/>
</dbReference>
<dbReference type="PANTHER" id="PTHR24305">
    <property type="entry name" value="CYTOCHROME P450"/>
    <property type="match status" value="1"/>
</dbReference>
<dbReference type="CDD" id="cd11053">
    <property type="entry name" value="CYP110-like"/>
    <property type="match status" value="1"/>
</dbReference>
<dbReference type="SUPFAM" id="SSF48264">
    <property type="entry name" value="Cytochrome P450"/>
    <property type="match status" value="1"/>
</dbReference>
<gene>
    <name evidence="2" type="ORF">MU0050_004376</name>
</gene>
<name>A0ABM9MJB9_9MYCO</name>
<evidence type="ECO:0000313" key="2">
    <source>
        <dbReference type="EMBL" id="CAJ1586630.1"/>
    </source>
</evidence>
<dbReference type="InterPro" id="IPR050121">
    <property type="entry name" value="Cytochrome_P450_monoxygenase"/>
</dbReference>
<organism evidence="2 3">
    <name type="scientific">[Mycobacterium] wendilense</name>
    <dbReference type="NCBI Taxonomy" id="3064284"/>
    <lineage>
        <taxon>Bacteria</taxon>
        <taxon>Bacillati</taxon>
        <taxon>Actinomycetota</taxon>
        <taxon>Actinomycetes</taxon>
        <taxon>Mycobacteriales</taxon>
        <taxon>Mycobacteriaceae</taxon>
        <taxon>Mycolicibacter</taxon>
    </lineage>
</organism>
<keyword evidence="3" id="KW-1185">Reference proteome</keyword>
<proteinExistence type="inferred from homology"/>
<comment type="similarity">
    <text evidence="1">Belongs to the cytochrome P450 family.</text>
</comment>